<evidence type="ECO:0000256" key="2">
    <source>
        <dbReference type="ARBA" id="ARBA00008837"/>
    </source>
</evidence>
<comment type="similarity">
    <text evidence="2">Belongs to the ELP6 family.</text>
</comment>
<dbReference type="GO" id="GO:0002098">
    <property type="term" value="P:tRNA wobble uridine modification"/>
    <property type="evidence" value="ECO:0007669"/>
    <property type="project" value="InterPro"/>
</dbReference>
<proteinExistence type="inferred from homology"/>
<protein>
    <recommendedName>
        <fullName evidence="3">Elongator complex protein 6</fullName>
    </recommendedName>
</protein>
<accession>A0AAV2RT77</accession>
<name>A0AAV2RT77_MEGNR</name>
<dbReference type="PANTHER" id="PTHR16184:SF6">
    <property type="entry name" value="ELONGATOR COMPLEX PROTEIN 6"/>
    <property type="match status" value="1"/>
</dbReference>
<dbReference type="InterPro" id="IPR018627">
    <property type="entry name" value="ELP6"/>
</dbReference>
<dbReference type="AlphaFoldDB" id="A0AAV2RT77"/>
<reference evidence="4 5" key="1">
    <citation type="submission" date="2024-05" db="EMBL/GenBank/DDBJ databases">
        <authorList>
            <person name="Wallberg A."/>
        </authorList>
    </citation>
    <scope>NUCLEOTIDE SEQUENCE [LARGE SCALE GENOMIC DNA]</scope>
</reference>
<comment type="caution">
    <text evidence="4">The sequence shown here is derived from an EMBL/GenBank/DDBJ whole genome shotgun (WGS) entry which is preliminary data.</text>
</comment>
<evidence type="ECO:0000313" key="5">
    <source>
        <dbReference type="Proteomes" id="UP001497623"/>
    </source>
</evidence>
<sequence>MFDSVQSALNSSGIKIEGGGFILLTETPTTSINGLVSHFLSWASANEHPVCLVALQHTWGHYCNVGNKMGINLRSRMEQENIKVIEGLKMLSELSTDSNLEEHPFSFILQGSGTNNPLKNLYSHIKKIIEPWQKEGKYFMLLIDNVTNLLSLGVNSKDIEIFMRYCNKLTSTSSNICSTLVAVTTYDEKDEDGGILSKSLGHNAMLSLSVEGLSTGSSRDVHGNLKLQVFDDKCQFSCLPREQSYQYKMEDKNMKLFAPGTAAGVL</sequence>
<dbReference type="Pfam" id="PF09807">
    <property type="entry name" value="ELP6"/>
    <property type="match status" value="1"/>
</dbReference>
<dbReference type="EMBL" id="CAXKWB010033239">
    <property type="protein sequence ID" value="CAL4142479.1"/>
    <property type="molecule type" value="Genomic_DNA"/>
</dbReference>
<keyword evidence="5" id="KW-1185">Reference proteome</keyword>
<evidence type="ECO:0000313" key="4">
    <source>
        <dbReference type="EMBL" id="CAL4142479.1"/>
    </source>
</evidence>
<dbReference type="GO" id="GO:0033588">
    <property type="term" value="C:elongator holoenzyme complex"/>
    <property type="evidence" value="ECO:0007669"/>
    <property type="project" value="InterPro"/>
</dbReference>
<evidence type="ECO:0000256" key="1">
    <source>
        <dbReference type="ARBA" id="ARBA00005043"/>
    </source>
</evidence>
<evidence type="ECO:0000256" key="3">
    <source>
        <dbReference type="ARBA" id="ARBA00020263"/>
    </source>
</evidence>
<dbReference type="PANTHER" id="PTHR16184">
    <property type="entry name" value="ELONGATOR COMPLEX PROTEIN 6"/>
    <property type="match status" value="1"/>
</dbReference>
<comment type="pathway">
    <text evidence="1">tRNA modification; 5-methoxycarbonylmethyl-2-thiouridine-tRNA biosynthesis.</text>
</comment>
<dbReference type="Proteomes" id="UP001497623">
    <property type="component" value="Unassembled WGS sequence"/>
</dbReference>
<dbReference type="CDD" id="cd19495">
    <property type="entry name" value="Elp6"/>
    <property type="match status" value="1"/>
</dbReference>
<gene>
    <name evidence="4" type="ORF">MNOR_LOCUS29124</name>
</gene>
<organism evidence="4 5">
    <name type="scientific">Meganyctiphanes norvegica</name>
    <name type="common">Northern krill</name>
    <name type="synonym">Thysanopoda norvegica</name>
    <dbReference type="NCBI Taxonomy" id="48144"/>
    <lineage>
        <taxon>Eukaryota</taxon>
        <taxon>Metazoa</taxon>
        <taxon>Ecdysozoa</taxon>
        <taxon>Arthropoda</taxon>
        <taxon>Crustacea</taxon>
        <taxon>Multicrustacea</taxon>
        <taxon>Malacostraca</taxon>
        <taxon>Eumalacostraca</taxon>
        <taxon>Eucarida</taxon>
        <taxon>Euphausiacea</taxon>
        <taxon>Euphausiidae</taxon>
        <taxon>Meganyctiphanes</taxon>
    </lineage>
</organism>
<dbReference type="InterPro" id="IPR027417">
    <property type="entry name" value="P-loop_NTPase"/>
</dbReference>
<dbReference type="Gene3D" id="3.40.50.300">
    <property type="entry name" value="P-loop containing nucleotide triphosphate hydrolases"/>
    <property type="match status" value="1"/>
</dbReference>